<dbReference type="InterPro" id="IPR026872">
    <property type="entry name" value="FTB"/>
</dbReference>
<sequence length="401" mass="44910">MALHSNKSVGELRFKDDGFPTATSKEQQAVELKIAKNYYSYLAVMDLDPEIPLIRQKHLNYVRRGLVRLSDSYECLDASRPWLCYWMLHSLKLLGEEVPLQQVSDIVGFLRRCQHPEGGFGGGPNQVPHLAPTYAAVCALSILGTEEAYNVIDRPALYNFIMRCRNLDGGFRMHVDGEVDIRGAYCAAVSASITNILTPELFAGTADWLKSCQTYEGGFSGEPGLEAHGGYTFCGFACLVLLGKEHIVNLKQLLRWAVNRQMKAEGGFQGRTNKLVDGCYSYWLGGLFPLLHSVLEAKQDNAISQEKWMFDQVALQDYVLVQCQYHAGGLIDKPGKSRDFYHTCYCLSGLSVAQHFMLGHRMNRNIVGGEHNLLKPVHPVYNICIESAVEAKKYFKSLPEL</sequence>
<keyword evidence="10" id="KW-0443">Lipid metabolism</keyword>
<keyword evidence="8" id="KW-0677">Repeat</keyword>
<dbReference type="OMA" id="WCIYWIL"/>
<dbReference type="GO" id="GO:0097354">
    <property type="term" value="P:prenylation"/>
    <property type="evidence" value="ECO:0007669"/>
    <property type="project" value="UniProtKB-UniRule"/>
</dbReference>
<comment type="function">
    <text evidence="12">Essential subunit of the farnesyltransferase complex. Catalyzes the transfer of a farnesyl moiety from farnesyl diphosphate to a cysteine at the fourth position from the C-terminus of several proteins having the C-terminal sequence Cys-aliphatic-aliphatic-X.</text>
</comment>
<dbReference type="SUPFAM" id="SSF48239">
    <property type="entry name" value="Terpenoid cyclases/Protein prenyltransferases"/>
    <property type="match status" value="1"/>
</dbReference>
<dbReference type="PANTHER" id="PTHR11774:SF6">
    <property type="entry name" value="PROTEIN FARNESYLTRANSFERASE SUBUNIT BETA"/>
    <property type="match status" value="1"/>
</dbReference>
<evidence type="ECO:0000256" key="3">
    <source>
        <dbReference type="ARBA" id="ARBA00015798"/>
    </source>
</evidence>
<evidence type="ECO:0000256" key="4">
    <source>
        <dbReference type="ARBA" id="ARBA00022553"/>
    </source>
</evidence>
<dbReference type="OrthoDB" id="10261146at2759"/>
<dbReference type="KEGG" id="nve:5517875"/>
<dbReference type="FunFam" id="1.50.10.20:FF:000007">
    <property type="entry name" value="Protein farnesyltransferase subunit beta"/>
    <property type="match status" value="1"/>
</dbReference>
<keyword evidence="7 14" id="KW-0479">Metal-binding</keyword>
<dbReference type="AlphaFoldDB" id="A7RRP9"/>
<evidence type="ECO:0000256" key="1">
    <source>
        <dbReference type="ARBA" id="ARBA00010497"/>
    </source>
</evidence>
<evidence type="ECO:0000256" key="5">
    <source>
        <dbReference type="ARBA" id="ARBA00022602"/>
    </source>
</evidence>
<comment type="subunit">
    <text evidence="13">Heterodimer of FNTA and FNTB.</text>
</comment>
<dbReference type="InterPro" id="IPR008930">
    <property type="entry name" value="Terpenoid_cyclase/PrenylTrfase"/>
</dbReference>
<dbReference type="PhylomeDB" id="A7RRP9"/>
<dbReference type="InterPro" id="IPR045089">
    <property type="entry name" value="PGGT1B-like"/>
</dbReference>
<dbReference type="PANTHER" id="PTHR11774">
    <property type="entry name" value="GERANYLGERANYL TRANSFERASE TYPE BETA SUBUNIT"/>
    <property type="match status" value="1"/>
</dbReference>
<evidence type="ECO:0000256" key="6">
    <source>
        <dbReference type="ARBA" id="ARBA00022679"/>
    </source>
</evidence>
<accession>A7RRP9</accession>
<evidence type="ECO:0000259" key="15">
    <source>
        <dbReference type="Pfam" id="PF00432"/>
    </source>
</evidence>
<reference evidence="16 17" key="1">
    <citation type="journal article" date="2007" name="Science">
        <title>Sea anemone genome reveals ancestral eumetazoan gene repertoire and genomic organization.</title>
        <authorList>
            <person name="Putnam N.H."/>
            <person name="Srivastava M."/>
            <person name="Hellsten U."/>
            <person name="Dirks B."/>
            <person name="Chapman J."/>
            <person name="Salamov A."/>
            <person name="Terry A."/>
            <person name="Shapiro H."/>
            <person name="Lindquist E."/>
            <person name="Kapitonov V.V."/>
            <person name="Jurka J."/>
            <person name="Genikhovich G."/>
            <person name="Grigoriev I.V."/>
            <person name="Lucas S.M."/>
            <person name="Steele R.E."/>
            <person name="Finnerty J.R."/>
            <person name="Technau U."/>
            <person name="Martindale M.Q."/>
            <person name="Rokhsar D.S."/>
        </authorList>
    </citation>
    <scope>NUCLEOTIDE SEQUENCE [LARGE SCALE GENOMIC DNA]</scope>
    <source>
        <strain evidence="17">CH2 X CH6</strain>
    </source>
</reference>
<dbReference type="HOGENOM" id="CLU_028946_0_1_1"/>
<evidence type="ECO:0000256" key="10">
    <source>
        <dbReference type="ARBA" id="ARBA00023098"/>
    </source>
</evidence>
<dbReference type="Pfam" id="PF00432">
    <property type="entry name" value="Prenyltrans"/>
    <property type="match status" value="1"/>
</dbReference>
<dbReference type="GO" id="GO:0008270">
    <property type="term" value="F:zinc ion binding"/>
    <property type="evidence" value="ECO:0007669"/>
    <property type="project" value="UniProtKB-UniRule"/>
</dbReference>
<keyword evidence="4" id="KW-0597">Phosphoprotein</keyword>
<evidence type="ECO:0000256" key="12">
    <source>
        <dbReference type="ARBA" id="ARBA00055850"/>
    </source>
</evidence>
<evidence type="ECO:0000256" key="2">
    <source>
        <dbReference type="ARBA" id="ARBA00012702"/>
    </source>
</evidence>
<dbReference type="GO" id="GO:0005965">
    <property type="term" value="C:protein farnesyltransferase complex"/>
    <property type="evidence" value="ECO:0000318"/>
    <property type="project" value="GO_Central"/>
</dbReference>
<dbReference type="GO" id="GO:0004660">
    <property type="term" value="F:protein farnesyltransferase activity"/>
    <property type="evidence" value="ECO:0007669"/>
    <property type="project" value="UniProtKB-UniRule"/>
</dbReference>
<comment type="function">
    <text evidence="14">Catalyzes the transfer of a farnesyl moiety from farnesyl diphosphate to a cysteine at the fourth position from the C-terminus of several proteins. The beta subunit is responsible for peptide-binding.</text>
</comment>
<name>A7RRP9_NEMVE</name>
<keyword evidence="9 14" id="KW-0862">Zinc</keyword>
<dbReference type="InterPro" id="IPR001330">
    <property type="entry name" value="Prenyltrans"/>
</dbReference>
<keyword evidence="6 14" id="KW-0808">Transferase</keyword>
<evidence type="ECO:0000256" key="8">
    <source>
        <dbReference type="ARBA" id="ARBA00022737"/>
    </source>
</evidence>
<dbReference type="GO" id="GO:0006629">
    <property type="term" value="P:lipid metabolic process"/>
    <property type="evidence" value="ECO:0007669"/>
    <property type="project" value="UniProtKB-KW"/>
</dbReference>
<evidence type="ECO:0000256" key="7">
    <source>
        <dbReference type="ARBA" id="ARBA00022723"/>
    </source>
</evidence>
<evidence type="ECO:0000256" key="13">
    <source>
        <dbReference type="ARBA" id="ARBA00064192"/>
    </source>
</evidence>
<organism evidence="16 17">
    <name type="scientific">Nematostella vectensis</name>
    <name type="common">Starlet sea anemone</name>
    <dbReference type="NCBI Taxonomy" id="45351"/>
    <lineage>
        <taxon>Eukaryota</taxon>
        <taxon>Metazoa</taxon>
        <taxon>Cnidaria</taxon>
        <taxon>Anthozoa</taxon>
        <taxon>Hexacorallia</taxon>
        <taxon>Actiniaria</taxon>
        <taxon>Edwardsiidae</taxon>
        <taxon>Nematostella</taxon>
    </lineage>
</organism>
<evidence type="ECO:0000256" key="14">
    <source>
        <dbReference type="RuleBase" id="RU365056"/>
    </source>
</evidence>
<comment type="similarity">
    <text evidence="1 14">Belongs to the protein prenyltransferase subunit beta family.</text>
</comment>
<dbReference type="Gene3D" id="1.50.10.20">
    <property type="match status" value="1"/>
</dbReference>
<protein>
    <recommendedName>
        <fullName evidence="3 14">Protein farnesyltransferase subunit beta</fullName>
        <shortName evidence="14">FTase-beta</shortName>
        <ecNumber evidence="2 14">2.5.1.58</ecNumber>
    </recommendedName>
</protein>
<keyword evidence="5 14" id="KW-0637">Prenyltransferase</keyword>
<dbReference type="eggNOG" id="KOG0365">
    <property type="taxonomic scope" value="Eukaryota"/>
</dbReference>
<dbReference type="InParanoid" id="A7RRP9"/>
<evidence type="ECO:0000313" key="16">
    <source>
        <dbReference type="EMBL" id="EDO45865.1"/>
    </source>
</evidence>
<comment type="subunit">
    <text evidence="14">Heterodimer of an alpha and a beta subunit.</text>
</comment>
<evidence type="ECO:0000313" key="17">
    <source>
        <dbReference type="Proteomes" id="UP000001593"/>
    </source>
</evidence>
<proteinExistence type="inferred from homology"/>
<dbReference type="Proteomes" id="UP000001593">
    <property type="component" value="Unassembled WGS sequence"/>
</dbReference>
<dbReference type="STRING" id="45351.A7RRP9"/>
<keyword evidence="17" id="KW-1185">Reference proteome</keyword>
<dbReference type="CDD" id="cd02893">
    <property type="entry name" value="FTase"/>
    <property type="match status" value="1"/>
</dbReference>
<feature type="domain" description="Prenyltransferase alpha-alpha toroid" evidence="15">
    <location>
        <begin position="53"/>
        <end position="383"/>
    </location>
</feature>
<gene>
    <name evidence="16" type="ORF">NEMVEDRAFT_v1g161979</name>
</gene>
<comment type="catalytic activity">
    <reaction evidence="11">
        <text>L-cysteinyl-[protein] + (2E,6E)-farnesyl diphosphate = S-(2E,6E)-farnesyl-L-cysteinyl-[protein] + diphosphate</text>
        <dbReference type="Rhea" id="RHEA:13345"/>
        <dbReference type="Rhea" id="RHEA-COMP:10131"/>
        <dbReference type="Rhea" id="RHEA-COMP:11535"/>
        <dbReference type="ChEBI" id="CHEBI:29950"/>
        <dbReference type="ChEBI" id="CHEBI:33019"/>
        <dbReference type="ChEBI" id="CHEBI:86019"/>
        <dbReference type="ChEBI" id="CHEBI:175763"/>
        <dbReference type="EC" id="2.5.1.58"/>
    </reaction>
</comment>
<dbReference type="FunCoup" id="A7RRP9">
    <property type="interactions" value="669"/>
</dbReference>
<dbReference type="EMBL" id="DS469532">
    <property type="protein sequence ID" value="EDO45865.1"/>
    <property type="molecule type" value="Genomic_DNA"/>
</dbReference>
<evidence type="ECO:0000256" key="11">
    <source>
        <dbReference type="ARBA" id="ARBA00050225"/>
    </source>
</evidence>
<evidence type="ECO:0000256" key="9">
    <source>
        <dbReference type="ARBA" id="ARBA00022833"/>
    </source>
</evidence>
<dbReference type="EC" id="2.5.1.58" evidence="2 14"/>
<comment type="cofactor">
    <cofactor evidence="14">
        <name>Zn(2+)</name>
        <dbReference type="ChEBI" id="CHEBI:29105"/>
    </cofactor>
    <text evidence="14">Binds 1 zinc ion per subunit.</text>
</comment>